<protein>
    <submittedName>
        <fullName evidence="2">DUF559 domain-containing protein</fullName>
    </submittedName>
</protein>
<organism evidence="2 3">
    <name type="scientific">Polymorphospora lycopeni</name>
    <dbReference type="NCBI Taxonomy" id="3140240"/>
    <lineage>
        <taxon>Bacteria</taxon>
        <taxon>Bacillati</taxon>
        <taxon>Actinomycetota</taxon>
        <taxon>Actinomycetes</taxon>
        <taxon>Micromonosporales</taxon>
        <taxon>Micromonosporaceae</taxon>
        <taxon>Polymorphospora</taxon>
    </lineage>
</organism>
<accession>A0ABV5CRR7</accession>
<comment type="caution">
    <text evidence="2">The sequence shown here is derived from an EMBL/GenBank/DDBJ whole genome shotgun (WGS) entry which is preliminary data.</text>
</comment>
<dbReference type="EMBL" id="JBCGDC010000042">
    <property type="protein sequence ID" value="MFB6394707.1"/>
    <property type="molecule type" value="Genomic_DNA"/>
</dbReference>
<proteinExistence type="predicted"/>
<evidence type="ECO:0000313" key="3">
    <source>
        <dbReference type="Proteomes" id="UP001582793"/>
    </source>
</evidence>
<name>A0ABV5CRR7_9ACTN</name>
<dbReference type="Pfam" id="PF04480">
    <property type="entry name" value="DUF559"/>
    <property type="match status" value="1"/>
</dbReference>
<evidence type="ECO:0000259" key="1">
    <source>
        <dbReference type="Pfam" id="PF04480"/>
    </source>
</evidence>
<sequence>MHPELRLFVDRCGGLVSRAQASQVVPVWSLDGACRAGHLRRVLPGVYLDAALLPGPVGNRKGLLAHLDRDLARRVAAAYLAGRGALSHTTALDVWGLRQQATGEAMHLSVPAGAGIRSRPHVVVHQRQNLVVLNRRGVPVTRLEQTLVDAWPLLPAVDRAAPVIRAVNDRRTTPGRIADVLAAAPRLAGRAELRTLLDRLAAGCRSALEIWGHDHVFTGPGMPRFRRQAPIRLGGRTVYLDVYAERELLDIELDGAASHGDPRQREIDLRRDALLATVGILVVRFSHRRLRQEADAVRREVLAILASRRAANG</sequence>
<gene>
    <name evidence="2" type="ORF">AAFH96_16565</name>
</gene>
<feature type="domain" description="DUF559" evidence="1">
    <location>
        <begin position="224"/>
        <end position="305"/>
    </location>
</feature>
<dbReference type="Gene3D" id="3.40.960.10">
    <property type="entry name" value="VSR Endonuclease"/>
    <property type="match status" value="1"/>
</dbReference>
<dbReference type="RefSeq" id="WP_375734770.1">
    <property type="nucleotide sequence ID" value="NZ_JBCGDC010000042.1"/>
</dbReference>
<evidence type="ECO:0000313" key="2">
    <source>
        <dbReference type="EMBL" id="MFB6394707.1"/>
    </source>
</evidence>
<reference evidence="2 3" key="1">
    <citation type="submission" date="2024-04" db="EMBL/GenBank/DDBJ databases">
        <title>Polymorphospora sp. isolated from Baiyangdian Lake in Xiong'an New Area.</title>
        <authorList>
            <person name="Zhang X."/>
            <person name="Liu J."/>
        </authorList>
    </citation>
    <scope>NUCLEOTIDE SEQUENCE [LARGE SCALE GENOMIC DNA]</scope>
    <source>
        <strain evidence="2 3">2-325</strain>
    </source>
</reference>
<dbReference type="InterPro" id="IPR007569">
    <property type="entry name" value="DUF559"/>
</dbReference>
<keyword evidence="3" id="KW-1185">Reference proteome</keyword>
<dbReference type="Proteomes" id="UP001582793">
    <property type="component" value="Unassembled WGS sequence"/>
</dbReference>